<keyword evidence="2" id="KW-1185">Reference proteome</keyword>
<evidence type="ECO:0000313" key="1">
    <source>
        <dbReference type="EMBL" id="MBA0607824.1"/>
    </source>
</evidence>
<evidence type="ECO:0000313" key="2">
    <source>
        <dbReference type="Proteomes" id="UP000593561"/>
    </source>
</evidence>
<gene>
    <name evidence="1" type="ORF">Godav_020087</name>
</gene>
<sequence length="21" mass="2214">MRSMAKIIGTAITVMGAMVMT</sequence>
<proteinExistence type="predicted"/>
<feature type="non-terminal residue" evidence="1">
    <location>
        <position position="21"/>
    </location>
</feature>
<protein>
    <submittedName>
        <fullName evidence="1">Uncharacterized protein</fullName>
    </submittedName>
</protein>
<name>A0A7J8R1W7_GOSDV</name>
<dbReference type="AlphaFoldDB" id="A0A7J8R1W7"/>
<comment type="caution">
    <text evidence="1">The sequence shown here is derived from an EMBL/GenBank/DDBJ whole genome shotgun (WGS) entry which is preliminary data.</text>
</comment>
<accession>A0A7J8R1W7</accession>
<organism evidence="1 2">
    <name type="scientific">Gossypium davidsonii</name>
    <name type="common">Davidson's cotton</name>
    <name type="synonym">Gossypium klotzschianum subsp. davidsonii</name>
    <dbReference type="NCBI Taxonomy" id="34287"/>
    <lineage>
        <taxon>Eukaryota</taxon>
        <taxon>Viridiplantae</taxon>
        <taxon>Streptophyta</taxon>
        <taxon>Embryophyta</taxon>
        <taxon>Tracheophyta</taxon>
        <taxon>Spermatophyta</taxon>
        <taxon>Magnoliopsida</taxon>
        <taxon>eudicotyledons</taxon>
        <taxon>Gunneridae</taxon>
        <taxon>Pentapetalae</taxon>
        <taxon>rosids</taxon>
        <taxon>malvids</taxon>
        <taxon>Malvales</taxon>
        <taxon>Malvaceae</taxon>
        <taxon>Malvoideae</taxon>
        <taxon>Gossypium</taxon>
    </lineage>
</organism>
<dbReference type="EMBL" id="JABFAC010000002">
    <property type="protein sequence ID" value="MBA0607824.1"/>
    <property type="molecule type" value="Genomic_DNA"/>
</dbReference>
<reference evidence="1 2" key="1">
    <citation type="journal article" date="2019" name="Genome Biol. Evol.">
        <title>Insights into the evolution of the New World diploid cottons (Gossypium, subgenus Houzingenia) based on genome sequencing.</title>
        <authorList>
            <person name="Grover C.E."/>
            <person name="Arick M.A. 2nd"/>
            <person name="Thrash A."/>
            <person name="Conover J.L."/>
            <person name="Sanders W.S."/>
            <person name="Peterson D.G."/>
            <person name="Frelichowski J.E."/>
            <person name="Scheffler J.A."/>
            <person name="Scheffler B.E."/>
            <person name="Wendel J.F."/>
        </authorList>
    </citation>
    <scope>NUCLEOTIDE SEQUENCE [LARGE SCALE GENOMIC DNA]</scope>
    <source>
        <strain evidence="1">27</strain>
        <tissue evidence="1">Leaf</tissue>
    </source>
</reference>
<dbReference type="Proteomes" id="UP000593561">
    <property type="component" value="Unassembled WGS sequence"/>
</dbReference>